<comment type="similarity">
    <text evidence="2 10">Belongs to the glycosyltransferase 31 family.</text>
</comment>
<proteinExistence type="inferred from homology"/>
<evidence type="ECO:0000256" key="3">
    <source>
        <dbReference type="ARBA" id="ARBA00022676"/>
    </source>
</evidence>
<evidence type="ECO:0000256" key="1">
    <source>
        <dbReference type="ARBA" id="ARBA00004323"/>
    </source>
</evidence>
<dbReference type="GO" id="GO:0016758">
    <property type="term" value="F:hexosyltransferase activity"/>
    <property type="evidence" value="ECO:0007669"/>
    <property type="project" value="InterPro"/>
</dbReference>
<evidence type="ECO:0000256" key="7">
    <source>
        <dbReference type="ARBA" id="ARBA00022989"/>
    </source>
</evidence>
<dbReference type="Pfam" id="PF01762">
    <property type="entry name" value="Galactosyl_T"/>
    <property type="match status" value="1"/>
</dbReference>
<reference evidence="12" key="1">
    <citation type="submission" date="2016-05" db="UniProtKB">
        <authorList>
            <consortium name="WormBaseParasite"/>
        </authorList>
    </citation>
    <scope>IDENTIFICATION</scope>
</reference>
<evidence type="ECO:0000313" key="12">
    <source>
        <dbReference type="WBParaSite" id="ALUE_0000835301-mRNA-1"/>
    </source>
</evidence>
<evidence type="ECO:0000256" key="10">
    <source>
        <dbReference type="RuleBase" id="RU363063"/>
    </source>
</evidence>
<dbReference type="PANTHER" id="PTHR11214">
    <property type="entry name" value="BETA-1,3-N-ACETYLGLUCOSAMINYLTRANSFERASE"/>
    <property type="match status" value="1"/>
</dbReference>
<keyword evidence="4" id="KW-0808">Transferase</keyword>
<comment type="subcellular location">
    <subcellularLocation>
        <location evidence="1 10">Golgi apparatus membrane</location>
        <topology evidence="1 10">Single-pass type II membrane protein</topology>
    </subcellularLocation>
</comment>
<evidence type="ECO:0000313" key="11">
    <source>
        <dbReference type="Proteomes" id="UP000036681"/>
    </source>
</evidence>
<evidence type="ECO:0000256" key="2">
    <source>
        <dbReference type="ARBA" id="ARBA00008661"/>
    </source>
</evidence>
<keyword evidence="7" id="KW-1133">Transmembrane helix</keyword>
<keyword evidence="9" id="KW-0472">Membrane</keyword>
<protein>
    <recommendedName>
        <fullName evidence="10">Hexosyltransferase</fullName>
        <ecNumber evidence="10">2.4.1.-</ecNumber>
    </recommendedName>
</protein>
<dbReference type="SUPFAM" id="SSF53448">
    <property type="entry name" value="Nucleotide-diphospho-sugar transferases"/>
    <property type="match status" value="1"/>
</dbReference>
<dbReference type="EC" id="2.4.1.-" evidence="10"/>
<keyword evidence="11" id="KW-1185">Reference proteome</keyword>
<dbReference type="InterPro" id="IPR002659">
    <property type="entry name" value="Glyco_trans_31"/>
</dbReference>
<evidence type="ECO:0000256" key="8">
    <source>
        <dbReference type="ARBA" id="ARBA00023034"/>
    </source>
</evidence>
<evidence type="ECO:0000256" key="5">
    <source>
        <dbReference type="ARBA" id="ARBA00022692"/>
    </source>
</evidence>
<dbReference type="GO" id="GO:0000139">
    <property type="term" value="C:Golgi membrane"/>
    <property type="evidence" value="ECO:0007669"/>
    <property type="project" value="UniProtKB-SubCell"/>
</dbReference>
<dbReference type="PANTHER" id="PTHR11214:SF378">
    <property type="entry name" value="BETA-1,3-GALACTOSYLTRANSFERASE 4"/>
    <property type="match status" value="1"/>
</dbReference>
<evidence type="ECO:0000256" key="9">
    <source>
        <dbReference type="ARBA" id="ARBA00023136"/>
    </source>
</evidence>
<sequence length="353" mass="40804">MLFAVSGERYIHAMCHGHDMHIGDVHRSLILDSNTLLPCPKRLLIWQFVWIIPYILLANYLERSLLVFRFVCYTQSDFLKLPEDGARDIGECSRKYFGTRSRQAECYFAKSVVALLEPNISNSLDAIIIIRSAPNSRDYRDYIRETWKTTVEPQLPVIFVSGIGNYDLTTEAQQYGDILQLEFVDSYVNLTLKMVFTYKFLLTRLSTLKQIIVINDDTVVNGTALRSMINESGISMSGKVSRGYPRLIFSWLLWYIPASMYPNLCYPPFVQGSGFVITREAAQRIIENICSFPHFTLDDVFMGILANCLGIRLKHLSGFDCYIADKFVVFHYQWTRYSTEQLRHVWRTVNKSV</sequence>
<keyword evidence="8 10" id="KW-0333">Golgi apparatus</keyword>
<dbReference type="WBParaSite" id="ALUE_0000835301-mRNA-1">
    <property type="protein sequence ID" value="ALUE_0000835301-mRNA-1"/>
    <property type="gene ID" value="ALUE_0000835301"/>
</dbReference>
<evidence type="ECO:0000256" key="4">
    <source>
        <dbReference type="ARBA" id="ARBA00022679"/>
    </source>
</evidence>
<organism evidence="11 12">
    <name type="scientific">Ascaris lumbricoides</name>
    <name type="common">Giant roundworm</name>
    <dbReference type="NCBI Taxonomy" id="6252"/>
    <lineage>
        <taxon>Eukaryota</taxon>
        <taxon>Metazoa</taxon>
        <taxon>Ecdysozoa</taxon>
        <taxon>Nematoda</taxon>
        <taxon>Chromadorea</taxon>
        <taxon>Rhabditida</taxon>
        <taxon>Spirurina</taxon>
        <taxon>Ascaridomorpha</taxon>
        <taxon>Ascaridoidea</taxon>
        <taxon>Ascarididae</taxon>
        <taxon>Ascaris</taxon>
    </lineage>
</organism>
<dbReference type="GO" id="GO:0006493">
    <property type="term" value="P:protein O-linked glycosylation"/>
    <property type="evidence" value="ECO:0007669"/>
    <property type="project" value="TreeGrafter"/>
</dbReference>
<dbReference type="Proteomes" id="UP000036681">
    <property type="component" value="Unplaced"/>
</dbReference>
<name>A0A0M3HY32_ASCLU</name>
<keyword evidence="6" id="KW-0735">Signal-anchor</keyword>
<dbReference type="Gene3D" id="3.90.550.50">
    <property type="match status" value="1"/>
</dbReference>
<accession>A0A0M3HY32</accession>
<keyword evidence="3 10" id="KW-0328">Glycosyltransferase</keyword>
<dbReference type="AlphaFoldDB" id="A0A0M3HY32"/>
<keyword evidence="5" id="KW-0812">Transmembrane</keyword>
<dbReference type="InterPro" id="IPR029044">
    <property type="entry name" value="Nucleotide-diphossugar_trans"/>
</dbReference>
<evidence type="ECO:0000256" key="6">
    <source>
        <dbReference type="ARBA" id="ARBA00022968"/>
    </source>
</evidence>